<evidence type="ECO:0000259" key="1">
    <source>
        <dbReference type="Pfam" id="PF00144"/>
    </source>
</evidence>
<dbReference type="Gene3D" id="3.40.710.10">
    <property type="entry name" value="DD-peptidase/beta-lactamase superfamily"/>
    <property type="match status" value="1"/>
</dbReference>
<sequence length="345" mass="39433">MQQTNLARIFDNFVQKNKLPKAMIRIQKRNDDNFIQLSTNDMTDHTPFVLASVTKLWITTLILQLIDQKKLDYQGIVANFFPKEKLRGLHHYLGKDYTQSITIEDLLFQRSGLPNIFYEEPVLLRNRIKHEDFAYDFSDLIDWVKQTESHFVPGSKSSYYADINFALLGAIIEKITHQSLDDCVDKYIFRPLGLDYSFLPSSEFAAIPPLYTGEEYLDRPKVISCGQGAGGGISTTADLMVFIQAFLEGRLFEQHHWGKLADYLPLQEDYAPVEYGGGHMKISMGERLYFYGHSGLSGAFAFYCPQLEVYLTGTTDNVGQPSLCFQLLYLILIELEKLGNKLKNS</sequence>
<dbReference type="InterPro" id="IPR050491">
    <property type="entry name" value="AmpC-like"/>
</dbReference>
<dbReference type="OrthoDB" id="9799367at2"/>
<dbReference type="PANTHER" id="PTHR46825:SF9">
    <property type="entry name" value="BETA-LACTAMASE-RELATED DOMAIN-CONTAINING PROTEIN"/>
    <property type="match status" value="1"/>
</dbReference>
<comment type="caution">
    <text evidence="2">The sequence shown here is derived from an EMBL/GenBank/DDBJ whole genome shotgun (WGS) entry which is preliminary data.</text>
</comment>
<name>A0A420XG71_9PAST</name>
<feature type="domain" description="Beta-lactamase-related" evidence="1">
    <location>
        <begin position="38"/>
        <end position="312"/>
    </location>
</feature>
<evidence type="ECO:0000313" key="3">
    <source>
        <dbReference type="Proteomes" id="UP000280099"/>
    </source>
</evidence>
<dbReference type="InterPro" id="IPR001466">
    <property type="entry name" value="Beta-lactam-related"/>
</dbReference>
<evidence type="ECO:0000313" key="2">
    <source>
        <dbReference type="EMBL" id="RKR71810.1"/>
    </source>
</evidence>
<gene>
    <name evidence="2" type="ORF">DES31_1159</name>
</gene>
<dbReference type="InterPro" id="IPR012338">
    <property type="entry name" value="Beta-lactam/transpept-like"/>
</dbReference>
<organism evidence="2 3">
    <name type="scientific">Otariodibacter oris</name>
    <dbReference type="NCBI Taxonomy" id="1032623"/>
    <lineage>
        <taxon>Bacteria</taxon>
        <taxon>Pseudomonadati</taxon>
        <taxon>Pseudomonadota</taxon>
        <taxon>Gammaproteobacteria</taxon>
        <taxon>Pasteurellales</taxon>
        <taxon>Pasteurellaceae</taxon>
        <taxon>Otariodibacter</taxon>
    </lineage>
</organism>
<proteinExistence type="predicted"/>
<dbReference type="AlphaFoldDB" id="A0A420XG71"/>
<dbReference type="PANTHER" id="PTHR46825">
    <property type="entry name" value="D-ALANYL-D-ALANINE-CARBOXYPEPTIDASE/ENDOPEPTIDASE AMPH"/>
    <property type="match status" value="1"/>
</dbReference>
<dbReference type="Proteomes" id="UP000280099">
    <property type="component" value="Unassembled WGS sequence"/>
</dbReference>
<accession>A0A420XG71</accession>
<protein>
    <submittedName>
        <fullName evidence="2">CubicO group peptidase (Beta-lactamase class C family)</fullName>
    </submittedName>
</protein>
<dbReference type="EMBL" id="RBJC01000006">
    <property type="protein sequence ID" value="RKR71810.1"/>
    <property type="molecule type" value="Genomic_DNA"/>
</dbReference>
<dbReference type="SUPFAM" id="SSF56601">
    <property type="entry name" value="beta-lactamase/transpeptidase-like"/>
    <property type="match status" value="1"/>
</dbReference>
<dbReference type="Pfam" id="PF00144">
    <property type="entry name" value="Beta-lactamase"/>
    <property type="match status" value="1"/>
</dbReference>
<dbReference type="RefSeq" id="WP_121122969.1">
    <property type="nucleotide sequence ID" value="NZ_CP016604.1"/>
</dbReference>
<reference evidence="2 3" key="1">
    <citation type="submission" date="2018-10" db="EMBL/GenBank/DDBJ databases">
        <title>Genomic Encyclopedia of Type Strains, Phase IV (KMG-IV): sequencing the most valuable type-strain genomes for metagenomic binning, comparative biology and taxonomic classification.</title>
        <authorList>
            <person name="Goeker M."/>
        </authorList>
    </citation>
    <scope>NUCLEOTIDE SEQUENCE [LARGE SCALE GENOMIC DNA]</scope>
    <source>
        <strain evidence="2 3">DSM 23800</strain>
    </source>
</reference>
<keyword evidence="3" id="KW-1185">Reference proteome</keyword>